<sequence length="54" mass="5976">MRRGGDETGASRDCIPTWDSNLRLTKQSKSIIIRLKIVRGEFDLVTVAASLAKT</sequence>
<reference evidence="1" key="1">
    <citation type="journal article" date="2011" name="Proc. Natl. Acad. Sci. U.S.A.">
        <title>The genome of the fire ant Solenopsis invicta.</title>
        <authorList>
            <person name="Wurm Y."/>
            <person name="Wang J."/>
            <person name="Riba-Grognuz O."/>
            <person name="Corona M."/>
            <person name="Nygaard S."/>
            <person name="Hunt B.G."/>
            <person name="Ingram K.K."/>
            <person name="Falquet L."/>
            <person name="Nipitwattanaphon M."/>
            <person name="Gotzek D."/>
            <person name="Dijkstra M.B."/>
            <person name="Oettler J."/>
            <person name="Comtesse F."/>
            <person name="Shih C.J."/>
            <person name="Wu W.J."/>
            <person name="Yang C.C."/>
            <person name="Thomas J."/>
            <person name="Beaudoing E."/>
            <person name="Pradervand S."/>
            <person name="Flegel V."/>
            <person name="Cook E.D."/>
            <person name="Fabbretti R."/>
            <person name="Stockinger H."/>
            <person name="Long L."/>
            <person name="Farmerie W.G."/>
            <person name="Oakey J."/>
            <person name="Boomsma J.J."/>
            <person name="Pamilo P."/>
            <person name="Yi S.V."/>
            <person name="Heinze J."/>
            <person name="Goodisman M.A."/>
            <person name="Farinelli L."/>
            <person name="Harshman K."/>
            <person name="Hulo N."/>
            <person name="Cerutti L."/>
            <person name="Xenarios I."/>
            <person name="Shoemaker D."/>
            <person name="Keller L."/>
        </authorList>
    </citation>
    <scope>NUCLEOTIDE SEQUENCE [LARGE SCALE GENOMIC DNA]</scope>
</reference>
<name>E9JDK0_SOLIN</name>
<organism>
    <name type="scientific">Solenopsis invicta</name>
    <name type="common">Red imported fire ant</name>
    <name type="synonym">Solenopsis wagneri</name>
    <dbReference type="NCBI Taxonomy" id="13686"/>
    <lineage>
        <taxon>Eukaryota</taxon>
        <taxon>Metazoa</taxon>
        <taxon>Ecdysozoa</taxon>
        <taxon>Arthropoda</taxon>
        <taxon>Hexapoda</taxon>
        <taxon>Insecta</taxon>
        <taxon>Pterygota</taxon>
        <taxon>Neoptera</taxon>
        <taxon>Endopterygota</taxon>
        <taxon>Hymenoptera</taxon>
        <taxon>Apocrita</taxon>
        <taxon>Aculeata</taxon>
        <taxon>Formicoidea</taxon>
        <taxon>Formicidae</taxon>
        <taxon>Myrmicinae</taxon>
        <taxon>Solenopsis</taxon>
    </lineage>
</organism>
<evidence type="ECO:0000313" key="1">
    <source>
        <dbReference type="EMBL" id="EFZ09098.1"/>
    </source>
</evidence>
<gene>
    <name evidence="1" type="ORF">SINV_05273</name>
</gene>
<feature type="non-terminal residue" evidence="1">
    <location>
        <position position="54"/>
    </location>
</feature>
<dbReference type="AlphaFoldDB" id="E9JDK0"/>
<dbReference type="HOGENOM" id="CLU_3052895_0_0_1"/>
<dbReference type="EMBL" id="GL771873">
    <property type="protein sequence ID" value="EFZ09098.1"/>
    <property type="molecule type" value="Genomic_DNA"/>
</dbReference>
<accession>E9JDK0</accession>
<protein>
    <submittedName>
        <fullName evidence="1">Uncharacterized protein</fullName>
    </submittedName>
</protein>
<proteinExistence type="predicted"/>